<sequence>MKAITVSGLIMLAFASGAYAATMTAEQLKSELVGHPIHWKSKTQSGVTTYKPDGTIEATVDGDKATYKGTWSIKDNKMCEKFGKEKCATINSLGGKKYSKGTGTFTVE</sequence>
<dbReference type="eggNOG" id="ENOG50312BC">
    <property type="taxonomic scope" value="Bacteria"/>
</dbReference>
<name>A0A179BE39_RHILE</name>
<keyword evidence="1" id="KW-0732">Signal</keyword>
<reference evidence="2" key="1">
    <citation type="submission" date="2016-04" db="EMBL/GenBank/DDBJ databases">
        <title>Fast-growing isolate from the root nodules of Vavilovia formosa.</title>
        <authorList>
            <person name="Kimeklis A."/>
            <person name="Safronova V."/>
            <person name="Belimov A."/>
            <person name="Andronov E."/>
        </authorList>
    </citation>
    <scope>NUCLEOTIDE SEQUENCE [LARGE SCALE GENOMIC DNA]</scope>
    <source>
        <strain evidence="2">Vaf-46</strain>
    </source>
</reference>
<feature type="signal peptide" evidence="1">
    <location>
        <begin position="1"/>
        <end position="20"/>
    </location>
</feature>
<evidence type="ECO:0000256" key="1">
    <source>
        <dbReference type="SAM" id="SignalP"/>
    </source>
</evidence>
<evidence type="ECO:0008006" key="3">
    <source>
        <dbReference type="Google" id="ProtNLM"/>
    </source>
</evidence>
<organism evidence="2">
    <name type="scientific">Rhizobium leguminosarum</name>
    <dbReference type="NCBI Taxonomy" id="384"/>
    <lineage>
        <taxon>Bacteria</taxon>
        <taxon>Pseudomonadati</taxon>
        <taxon>Pseudomonadota</taxon>
        <taxon>Alphaproteobacteria</taxon>
        <taxon>Hyphomicrobiales</taxon>
        <taxon>Rhizobiaceae</taxon>
        <taxon>Rhizobium/Agrobacterium group</taxon>
        <taxon>Rhizobium</taxon>
    </lineage>
</organism>
<gene>
    <name evidence="2" type="ORF">A4U53_32025</name>
</gene>
<protein>
    <recommendedName>
        <fullName evidence="3">DUF995 domain-containing protein</fullName>
    </recommendedName>
</protein>
<evidence type="ECO:0000313" key="2">
    <source>
        <dbReference type="EMBL" id="OAP89639.1"/>
    </source>
</evidence>
<dbReference type="RefSeq" id="WP_064250182.1">
    <property type="nucleotide sequence ID" value="NZ_SIME01000007.1"/>
</dbReference>
<comment type="caution">
    <text evidence="2">The sequence shown here is derived from an EMBL/GenBank/DDBJ whole genome shotgun (WGS) entry which is preliminary data.</text>
</comment>
<feature type="chain" id="PRO_5030024055" description="DUF995 domain-containing protein" evidence="1">
    <location>
        <begin position="21"/>
        <end position="108"/>
    </location>
</feature>
<dbReference type="AlphaFoldDB" id="A0A179BE39"/>
<accession>A0A179BE39</accession>
<dbReference type="EMBL" id="LWBS01000431">
    <property type="protein sequence ID" value="OAP89639.1"/>
    <property type="molecule type" value="Genomic_DNA"/>
</dbReference>
<proteinExistence type="predicted"/>